<dbReference type="Proteomes" id="UP001597079">
    <property type="component" value="Unassembled WGS sequence"/>
</dbReference>
<reference evidence="2" key="1">
    <citation type="journal article" date="2019" name="Int. J. Syst. Evol. Microbiol.">
        <title>The Global Catalogue of Microorganisms (GCM) 10K type strain sequencing project: providing services to taxonomists for standard genome sequencing and annotation.</title>
        <authorList>
            <consortium name="The Broad Institute Genomics Platform"/>
            <consortium name="The Broad Institute Genome Sequencing Center for Infectious Disease"/>
            <person name="Wu L."/>
            <person name="Ma J."/>
        </authorList>
    </citation>
    <scope>NUCLEOTIDE SEQUENCE [LARGE SCALE GENOMIC DNA]</scope>
    <source>
        <strain evidence="2">CGMCC 1.12286</strain>
    </source>
</reference>
<protein>
    <submittedName>
        <fullName evidence="1">MazG-like family protein</fullName>
    </submittedName>
</protein>
<evidence type="ECO:0000313" key="1">
    <source>
        <dbReference type="EMBL" id="MFD1675978.1"/>
    </source>
</evidence>
<organism evidence="1 2">
    <name type="scientific">Alicyclobacillus fodiniaquatilis</name>
    <dbReference type="NCBI Taxonomy" id="1661150"/>
    <lineage>
        <taxon>Bacteria</taxon>
        <taxon>Bacillati</taxon>
        <taxon>Bacillota</taxon>
        <taxon>Bacilli</taxon>
        <taxon>Bacillales</taxon>
        <taxon>Alicyclobacillaceae</taxon>
        <taxon>Alicyclobacillus</taxon>
    </lineage>
</organism>
<dbReference type="RefSeq" id="WP_377943871.1">
    <property type="nucleotide sequence ID" value="NZ_JBHUCX010000038.1"/>
</dbReference>
<keyword evidence="2" id="KW-1185">Reference proteome</keyword>
<dbReference type="InterPro" id="IPR025984">
    <property type="entry name" value="DCTPP"/>
</dbReference>
<dbReference type="Pfam" id="PF12643">
    <property type="entry name" value="MazG-like"/>
    <property type="match status" value="1"/>
</dbReference>
<comment type="caution">
    <text evidence="1">The sequence shown here is derived from an EMBL/GenBank/DDBJ whole genome shotgun (WGS) entry which is preliminary data.</text>
</comment>
<accession>A0ABW4JK99</accession>
<dbReference type="EMBL" id="JBHUCX010000038">
    <property type="protein sequence ID" value="MFD1675978.1"/>
    <property type="molecule type" value="Genomic_DNA"/>
</dbReference>
<gene>
    <name evidence="1" type="ORF">ACFSB2_14835</name>
</gene>
<proteinExistence type="predicted"/>
<name>A0ABW4JK99_9BACL</name>
<sequence length="100" mass="11062">MANIESQVDLTRKLQTVEHDKIELVQQVVEVLRSIQSGNQGELTVTLGSVVGLAYLLGVQMGIAPHQIDHEIINGYRMAKADGVSHADLEEVIEHLHNRI</sequence>
<evidence type="ECO:0000313" key="2">
    <source>
        <dbReference type="Proteomes" id="UP001597079"/>
    </source>
</evidence>